<dbReference type="GO" id="GO:0043190">
    <property type="term" value="C:ATP-binding cassette (ABC) transporter complex"/>
    <property type="evidence" value="ECO:0007669"/>
    <property type="project" value="TreeGrafter"/>
</dbReference>
<dbReference type="OrthoDB" id="9782163at2"/>
<keyword evidence="3" id="KW-0547">Nucleotide-binding</keyword>
<accession>A0A5M6HTK4</accession>
<keyword evidence="4 6" id="KW-0067">ATP-binding</keyword>
<dbReference type="PANTHER" id="PTHR43553:SF24">
    <property type="entry name" value="ENERGY-COUPLING FACTOR TRANSPORTER ATP-BINDING PROTEIN ECFA1"/>
    <property type="match status" value="1"/>
</dbReference>
<feature type="domain" description="ABC transporter" evidence="5">
    <location>
        <begin position="15"/>
        <end position="239"/>
    </location>
</feature>
<evidence type="ECO:0000256" key="4">
    <source>
        <dbReference type="ARBA" id="ARBA00022840"/>
    </source>
</evidence>
<dbReference type="EMBL" id="VWPL01000023">
    <property type="protein sequence ID" value="KAA5599243.1"/>
    <property type="molecule type" value="Genomic_DNA"/>
</dbReference>
<keyword evidence="7" id="KW-1185">Reference proteome</keyword>
<evidence type="ECO:0000256" key="2">
    <source>
        <dbReference type="ARBA" id="ARBA00022448"/>
    </source>
</evidence>
<organism evidence="6 7">
    <name type="scientific">Blastochloris sulfoviridis</name>
    <dbReference type="NCBI Taxonomy" id="50712"/>
    <lineage>
        <taxon>Bacteria</taxon>
        <taxon>Pseudomonadati</taxon>
        <taxon>Pseudomonadota</taxon>
        <taxon>Alphaproteobacteria</taxon>
        <taxon>Hyphomicrobiales</taxon>
        <taxon>Blastochloridaceae</taxon>
        <taxon>Blastochloris</taxon>
    </lineage>
</organism>
<name>A0A5M6HTK4_9HYPH</name>
<comment type="caution">
    <text evidence="6">The sequence shown here is derived from an EMBL/GenBank/DDBJ whole genome shotgun (WGS) entry which is preliminary data.</text>
</comment>
<gene>
    <name evidence="6" type="ORF">F1193_12510</name>
</gene>
<dbReference type="PROSITE" id="PS50893">
    <property type="entry name" value="ABC_TRANSPORTER_2"/>
    <property type="match status" value="1"/>
</dbReference>
<proteinExistence type="inferred from homology"/>
<sequence length="241" mass="25852">MRHPDPSTSADNAAVVTVELDRAGVVIDGRTIIAPTTLTLKERRIGVIGANGSGKSTFARLLNGLVVPTTGAVRIDGLDTAREAAKIRRSVGFVFQNPDNQIVFPIIAEDMAFGLKNSGLAKVEIPTRVTAELARLGIAHLVERASHSLSGGEKQLAALAAVLVMRPKLVVFDEPTTLLDLKNRNRIRAVIDALAASALVVTHDLDLVERFDRVLVIEDGRIAADDTPRAAIAWYRERAAA</sequence>
<dbReference type="Proteomes" id="UP000323886">
    <property type="component" value="Unassembled WGS sequence"/>
</dbReference>
<protein>
    <submittedName>
        <fullName evidence="6">ABC transporter ATP-binding protein</fullName>
    </submittedName>
</protein>
<evidence type="ECO:0000313" key="6">
    <source>
        <dbReference type="EMBL" id="KAA5599243.1"/>
    </source>
</evidence>
<evidence type="ECO:0000256" key="1">
    <source>
        <dbReference type="ARBA" id="ARBA00005417"/>
    </source>
</evidence>
<dbReference type="Gene3D" id="3.40.50.300">
    <property type="entry name" value="P-loop containing nucleotide triphosphate hydrolases"/>
    <property type="match status" value="1"/>
</dbReference>
<reference evidence="6 7" key="1">
    <citation type="submission" date="2019-09" db="EMBL/GenBank/DDBJ databases">
        <title>Draft Whole-Genome sequence of Blastochloris sulfoviridis DSM 729.</title>
        <authorList>
            <person name="Meyer T.E."/>
            <person name="Kyndt J.A."/>
        </authorList>
    </citation>
    <scope>NUCLEOTIDE SEQUENCE [LARGE SCALE GENOMIC DNA]</scope>
    <source>
        <strain evidence="6 7">DSM 729</strain>
    </source>
</reference>
<dbReference type="GO" id="GO:0005524">
    <property type="term" value="F:ATP binding"/>
    <property type="evidence" value="ECO:0007669"/>
    <property type="project" value="UniProtKB-KW"/>
</dbReference>
<evidence type="ECO:0000313" key="7">
    <source>
        <dbReference type="Proteomes" id="UP000323886"/>
    </source>
</evidence>
<evidence type="ECO:0000259" key="5">
    <source>
        <dbReference type="PROSITE" id="PS50893"/>
    </source>
</evidence>
<dbReference type="PROSITE" id="PS00211">
    <property type="entry name" value="ABC_TRANSPORTER_1"/>
    <property type="match status" value="1"/>
</dbReference>
<dbReference type="InterPro" id="IPR027417">
    <property type="entry name" value="P-loop_NTPase"/>
</dbReference>
<dbReference type="SUPFAM" id="SSF52540">
    <property type="entry name" value="P-loop containing nucleoside triphosphate hydrolases"/>
    <property type="match status" value="1"/>
</dbReference>
<dbReference type="CDD" id="cd03225">
    <property type="entry name" value="ABC_cobalt_CbiO_domain1"/>
    <property type="match status" value="1"/>
</dbReference>
<dbReference type="InterPro" id="IPR015856">
    <property type="entry name" value="ABC_transpr_CbiO/EcfA_su"/>
</dbReference>
<dbReference type="AlphaFoldDB" id="A0A5M6HTK4"/>
<dbReference type="InterPro" id="IPR017871">
    <property type="entry name" value="ABC_transporter-like_CS"/>
</dbReference>
<dbReference type="PANTHER" id="PTHR43553">
    <property type="entry name" value="HEAVY METAL TRANSPORTER"/>
    <property type="match status" value="1"/>
</dbReference>
<dbReference type="GO" id="GO:0042626">
    <property type="term" value="F:ATPase-coupled transmembrane transporter activity"/>
    <property type="evidence" value="ECO:0007669"/>
    <property type="project" value="TreeGrafter"/>
</dbReference>
<dbReference type="Pfam" id="PF00005">
    <property type="entry name" value="ABC_tran"/>
    <property type="match status" value="1"/>
</dbReference>
<evidence type="ECO:0000256" key="3">
    <source>
        <dbReference type="ARBA" id="ARBA00022741"/>
    </source>
</evidence>
<dbReference type="InterPro" id="IPR050095">
    <property type="entry name" value="ECF_ABC_transporter_ATP-bd"/>
</dbReference>
<dbReference type="SMART" id="SM00382">
    <property type="entry name" value="AAA"/>
    <property type="match status" value="1"/>
</dbReference>
<dbReference type="InterPro" id="IPR003439">
    <property type="entry name" value="ABC_transporter-like_ATP-bd"/>
</dbReference>
<dbReference type="InterPro" id="IPR003593">
    <property type="entry name" value="AAA+_ATPase"/>
</dbReference>
<keyword evidence="2" id="KW-0813">Transport</keyword>
<comment type="similarity">
    <text evidence="1">Belongs to the ABC transporter superfamily.</text>
</comment>
<dbReference type="GO" id="GO:0016887">
    <property type="term" value="F:ATP hydrolysis activity"/>
    <property type="evidence" value="ECO:0007669"/>
    <property type="project" value="InterPro"/>
</dbReference>